<proteinExistence type="inferred from homology"/>
<feature type="transmembrane region" description="Helical" evidence="12">
    <location>
        <begin position="6"/>
        <end position="27"/>
    </location>
</feature>
<keyword evidence="5" id="KW-0813">Transport</keyword>
<accession>A0A172YIP9</accession>
<evidence type="ECO:0000256" key="2">
    <source>
        <dbReference type="ARBA" id="ARBA00004429"/>
    </source>
</evidence>
<evidence type="ECO:0000256" key="8">
    <source>
        <dbReference type="ARBA" id="ARBA00022692"/>
    </source>
</evidence>
<gene>
    <name evidence="13" type="ORF">A5892_17670</name>
</gene>
<feature type="transmembrane region" description="Helical" evidence="12">
    <location>
        <begin position="329"/>
        <end position="349"/>
    </location>
</feature>
<dbReference type="GO" id="GO:0043190">
    <property type="term" value="C:ATP-binding cassette (ABC) transporter complex"/>
    <property type="evidence" value="ECO:0007669"/>
    <property type="project" value="InterPro"/>
</dbReference>
<dbReference type="STRING" id="376489.A5892_17670"/>
<feature type="transmembrane region" description="Helical" evidence="12">
    <location>
        <begin position="59"/>
        <end position="77"/>
    </location>
</feature>
<comment type="subunit">
    <text evidence="11">Component of the lipopolysaccharide transport and assembly complex. The LptBFG transporter is composed of two ATP-binding proteins (LptB) and two transmembrane proteins (LptF and LptG).</text>
</comment>
<evidence type="ECO:0000256" key="7">
    <source>
        <dbReference type="ARBA" id="ARBA00022519"/>
    </source>
</evidence>
<dbReference type="PANTHER" id="PTHR33529">
    <property type="entry name" value="SLR0882 PROTEIN-RELATED"/>
    <property type="match status" value="1"/>
</dbReference>
<keyword evidence="10 12" id="KW-0472">Membrane</keyword>
<evidence type="ECO:0000256" key="9">
    <source>
        <dbReference type="ARBA" id="ARBA00022989"/>
    </source>
</evidence>
<dbReference type="Proteomes" id="UP000077875">
    <property type="component" value="Chromosome"/>
</dbReference>
<dbReference type="Pfam" id="PF03739">
    <property type="entry name" value="LptF_LptG"/>
    <property type="match status" value="1"/>
</dbReference>
<organism evidence="13 14">
    <name type="scientific">Halotalea alkalilenta</name>
    <dbReference type="NCBI Taxonomy" id="376489"/>
    <lineage>
        <taxon>Bacteria</taxon>
        <taxon>Pseudomonadati</taxon>
        <taxon>Pseudomonadota</taxon>
        <taxon>Gammaproteobacteria</taxon>
        <taxon>Oceanospirillales</taxon>
        <taxon>Halomonadaceae</taxon>
        <taxon>Halotalea</taxon>
    </lineage>
</organism>
<dbReference type="KEGG" id="haa:A5892_17670"/>
<dbReference type="InterPro" id="IPR030922">
    <property type="entry name" value="LptF"/>
</dbReference>
<dbReference type="EMBL" id="CP015243">
    <property type="protein sequence ID" value="ANF59066.1"/>
    <property type="molecule type" value="Genomic_DNA"/>
</dbReference>
<evidence type="ECO:0000256" key="1">
    <source>
        <dbReference type="ARBA" id="ARBA00002265"/>
    </source>
</evidence>
<evidence type="ECO:0000256" key="5">
    <source>
        <dbReference type="ARBA" id="ARBA00022448"/>
    </source>
</evidence>
<comment type="subcellular location">
    <subcellularLocation>
        <location evidence="2">Cell inner membrane</location>
        <topology evidence="2">Multi-pass membrane protein</topology>
    </subcellularLocation>
</comment>
<keyword evidence="7" id="KW-0997">Cell inner membrane</keyword>
<evidence type="ECO:0000256" key="3">
    <source>
        <dbReference type="ARBA" id="ARBA00007725"/>
    </source>
</evidence>
<dbReference type="GO" id="GO:0015920">
    <property type="term" value="P:lipopolysaccharide transport"/>
    <property type="evidence" value="ECO:0007669"/>
    <property type="project" value="TreeGrafter"/>
</dbReference>
<feature type="transmembrane region" description="Helical" evidence="12">
    <location>
        <begin position="98"/>
        <end position="120"/>
    </location>
</feature>
<dbReference type="RefSeq" id="WP_064123913.1">
    <property type="nucleotide sequence ID" value="NZ_CP015243.1"/>
</dbReference>
<evidence type="ECO:0000256" key="10">
    <source>
        <dbReference type="ARBA" id="ARBA00023136"/>
    </source>
</evidence>
<dbReference type="AlphaFoldDB" id="A0A172YIP9"/>
<feature type="transmembrane region" description="Helical" evidence="12">
    <location>
        <begin position="299"/>
        <end position="317"/>
    </location>
</feature>
<keyword evidence="6" id="KW-1003">Cell membrane</keyword>
<comment type="function">
    <text evidence="1">Part of the ABC transporter complex LptBFG involved in the translocation of lipopolysaccharide (LPS) from the inner membrane to the outer membrane.</text>
</comment>
<evidence type="ECO:0000313" key="13">
    <source>
        <dbReference type="EMBL" id="ANF59066.1"/>
    </source>
</evidence>
<evidence type="ECO:0000256" key="6">
    <source>
        <dbReference type="ARBA" id="ARBA00022475"/>
    </source>
</evidence>
<dbReference type="PANTHER" id="PTHR33529:SF7">
    <property type="entry name" value="LIPOPOLYSACCHARIDE EXPORT SYSTEM PERMEASE PROTEIN LPTF"/>
    <property type="match status" value="1"/>
</dbReference>
<evidence type="ECO:0000256" key="12">
    <source>
        <dbReference type="SAM" id="Phobius"/>
    </source>
</evidence>
<dbReference type="NCBIfam" id="TIGR04407">
    <property type="entry name" value="LptF_YjgP"/>
    <property type="match status" value="1"/>
</dbReference>
<name>A0A172YIP9_9GAMM</name>
<evidence type="ECO:0000313" key="14">
    <source>
        <dbReference type="Proteomes" id="UP000077875"/>
    </source>
</evidence>
<dbReference type="GO" id="GO:0055085">
    <property type="term" value="P:transmembrane transport"/>
    <property type="evidence" value="ECO:0007669"/>
    <property type="project" value="InterPro"/>
</dbReference>
<dbReference type="InterPro" id="IPR005495">
    <property type="entry name" value="LptG/LptF_permease"/>
</dbReference>
<keyword evidence="14" id="KW-1185">Reference proteome</keyword>
<comment type="similarity">
    <text evidence="3">Belongs to the LptF/LptG family.</text>
</comment>
<keyword evidence="8 12" id="KW-0812">Transmembrane</keyword>
<feature type="transmembrane region" description="Helical" evidence="12">
    <location>
        <begin position="269"/>
        <end position="287"/>
    </location>
</feature>
<keyword evidence="9 12" id="KW-1133">Transmembrane helix</keyword>
<evidence type="ECO:0000256" key="11">
    <source>
        <dbReference type="ARBA" id="ARBA00026081"/>
    </source>
</evidence>
<sequence length="359" mass="39813">MVVFRYLIREILITMAAVTAVLLLVIMGSRFIRYFADAAAGSLPVGLVGSLMLFHMPGFLQLILPLAFFLGIMLAYGQLYLNSEMTVLQACGFSPLKLLGISLWPGVFTGILVGLCSLWLTPLGLATNELTLQQQSAQADFSALSPGRFQDFGSGRTVYAEHLSENRSRLENVFISEGQDATDDSSHVVTRAESGYQVNDEQTGQRYLVLSNGHRYTVEPGGNAAERLDFATYAFRIESVASERDLDDVELQSTAQLLTRDDSDARAELQWRLSLALMIPVLTLLAMSLSRVDPRQGRFAKLLPAIMLHVVYLSLLLSAQEAMRDGVLATYIGVWPIHLAFLLFGLWLLRRTFGQRRGR</sequence>
<evidence type="ECO:0000256" key="4">
    <source>
        <dbReference type="ARBA" id="ARBA00014213"/>
    </source>
</evidence>
<reference evidence="13 14" key="1">
    <citation type="submission" date="2016-04" db="EMBL/GenBank/DDBJ databases">
        <title>Complete Genome Sequence of Halotalea alkalilenta IHB B 13600.</title>
        <authorList>
            <person name="Swarnkar M.K."/>
            <person name="Sharma A."/>
            <person name="Kaushal K."/>
            <person name="Soni R."/>
            <person name="Rana S."/>
            <person name="Singh A.K."/>
            <person name="Gulati A."/>
        </authorList>
    </citation>
    <scope>NUCLEOTIDE SEQUENCE [LARGE SCALE GENOMIC DNA]</scope>
    <source>
        <strain evidence="13 14">IHB B 13600</strain>
    </source>
</reference>
<protein>
    <recommendedName>
        <fullName evidence="4">Lipopolysaccharide export system permease protein LptF</fullName>
    </recommendedName>
</protein>